<name>A0AAF3FNX9_9BILA</name>
<evidence type="ECO:0000313" key="1">
    <source>
        <dbReference type="Proteomes" id="UP000887575"/>
    </source>
</evidence>
<accession>A0AAF3FNX9</accession>
<protein>
    <submittedName>
        <fullName evidence="2">Uncharacterized protein</fullName>
    </submittedName>
</protein>
<evidence type="ECO:0000313" key="2">
    <source>
        <dbReference type="WBParaSite" id="MBELARI_LOCUS8908"/>
    </source>
</evidence>
<dbReference type="WBParaSite" id="MBELARI_LOCUS8908">
    <property type="protein sequence ID" value="MBELARI_LOCUS8908"/>
    <property type="gene ID" value="MBELARI_LOCUS8908"/>
</dbReference>
<sequence>MEISGYRPVRTSIGSGDTRNGQEIEWKAVIWSFPSFWSVWPPGGWPMTLDEEMSNGCALSRVPATSPIPKIKKVAPKKLTKPKLKPVTAVPVKVAPKKTTAKKKL</sequence>
<keyword evidence="1" id="KW-1185">Reference proteome</keyword>
<proteinExistence type="predicted"/>
<dbReference type="Proteomes" id="UP000887575">
    <property type="component" value="Unassembled WGS sequence"/>
</dbReference>
<reference evidence="2" key="1">
    <citation type="submission" date="2024-02" db="UniProtKB">
        <authorList>
            <consortium name="WormBaseParasite"/>
        </authorList>
    </citation>
    <scope>IDENTIFICATION</scope>
</reference>
<organism evidence="1 2">
    <name type="scientific">Mesorhabditis belari</name>
    <dbReference type="NCBI Taxonomy" id="2138241"/>
    <lineage>
        <taxon>Eukaryota</taxon>
        <taxon>Metazoa</taxon>
        <taxon>Ecdysozoa</taxon>
        <taxon>Nematoda</taxon>
        <taxon>Chromadorea</taxon>
        <taxon>Rhabditida</taxon>
        <taxon>Rhabditina</taxon>
        <taxon>Rhabditomorpha</taxon>
        <taxon>Rhabditoidea</taxon>
        <taxon>Rhabditidae</taxon>
        <taxon>Mesorhabditinae</taxon>
        <taxon>Mesorhabditis</taxon>
    </lineage>
</organism>
<dbReference type="AlphaFoldDB" id="A0AAF3FNX9"/>